<dbReference type="Proteomes" id="UP000592820">
    <property type="component" value="Unassembled WGS sequence"/>
</dbReference>
<feature type="chain" id="PRO_5030970362" description="Plastocyanin-like domain-containing protein" evidence="5">
    <location>
        <begin position="26"/>
        <end position="520"/>
    </location>
</feature>
<dbReference type="AlphaFoldDB" id="A0A7W8L3Z1"/>
<keyword evidence="4" id="KW-0186">Copper</keyword>
<keyword evidence="2" id="KW-0479">Metal-binding</keyword>
<dbReference type="RefSeq" id="WP_184225897.1">
    <property type="nucleotide sequence ID" value="NZ_JACHDE010000002.1"/>
</dbReference>
<dbReference type="InterPro" id="IPR045087">
    <property type="entry name" value="Cu-oxidase_fam"/>
</dbReference>
<dbReference type="Pfam" id="PF07732">
    <property type="entry name" value="Cu-oxidase_3"/>
    <property type="match status" value="1"/>
</dbReference>
<dbReference type="GO" id="GO:0005507">
    <property type="term" value="F:copper ion binding"/>
    <property type="evidence" value="ECO:0007669"/>
    <property type="project" value="InterPro"/>
</dbReference>
<evidence type="ECO:0000256" key="4">
    <source>
        <dbReference type="ARBA" id="ARBA00023008"/>
    </source>
</evidence>
<evidence type="ECO:0000313" key="8">
    <source>
        <dbReference type="Proteomes" id="UP000592820"/>
    </source>
</evidence>
<dbReference type="InterPro" id="IPR008972">
    <property type="entry name" value="Cupredoxin"/>
</dbReference>
<dbReference type="GO" id="GO:0042597">
    <property type="term" value="C:periplasmic space"/>
    <property type="evidence" value="ECO:0007669"/>
    <property type="project" value="UniProtKB-SubCell"/>
</dbReference>
<evidence type="ECO:0000259" key="6">
    <source>
        <dbReference type="Pfam" id="PF07732"/>
    </source>
</evidence>
<dbReference type="GO" id="GO:0016491">
    <property type="term" value="F:oxidoreductase activity"/>
    <property type="evidence" value="ECO:0007669"/>
    <property type="project" value="UniProtKB-KW"/>
</dbReference>
<gene>
    <name evidence="7" type="ORF">HDG41_001883</name>
</gene>
<proteinExistence type="predicted"/>
<name>A0A7W8L3Z1_9BURK</name>
<organism evidence="7 8">
    <name type="scientific">Paraburkholderia youngii</name>
    <dbReference type="NCBI Taxonomy" id="2782701"/>
    <lineage>
        <taxon>Bacteria</taxon>
        <taxon>Pseudomonadati</taxon>
        <taxon>Pseudomonadota</taxon>
        <taxon>Betaproteobacteria</taxon>
        <taxon>Burkholderiales</taxon>
        <taxon>Burkholderiaceae</taxon>
        <taxon>Paraburkholderia</taxon>
    </lineage>
</organism>
<reference evidence="7 8" key="1">
    <citation type="submission" date="2020-08" db="EMBL/GenBank/DDBJ databases">
        <title>Genomic Encyclopedia of Type Strains, Phase IV (KMG-V): Genome sequencing to study the core and pangenomes of soil and plant-associated prokaryotes.</title>
        <authorList>
            <person name="Whitman W."/>
        </authorList>
    </citation>
    <scope>NUCLEOTIDE SEQUENCE [LARGE SCALE GENOMIC DNA]</scope>
    <source>
        <strain evidence="7 8">JPY162</strain>
    </source>
</reference>
<comment type="caution">
    <text evidence="7">The sequence shown here is derived from an EMBL/GenBank/DDBJ whole genome shotgun (WGS) entry which is preliminary data.</text>
</comment>
<feature type="signal peptide" evidence="5">
    <location>
        <begin position="1"/>
        <end position="25"/>
    </location>
</feature>
<evidence type="ECO:0000313" key="7">
    <source>
        <dbReference type="EMBL" id="MBB5399844.1"/>
    </source>
</evidence>
<dbReference type="InterPro" id="IPR011707">
    <property type="entry name" value="Cu-oxidase-like_N"/>
</dbReference>
<dbReference type="SUPFAM" id="SSF49503">
    <property type="entry name" value="Cupredoxins"/>
    <property type="match status" value="2"/>
</dbReference>
<sequence length="520" mass="55939">MFSIPICRNGFAALLLLLFSLPSFAQSFRVQCPPTTTLHPTALRAGAGEPAYVGPSVTGSNSTPTKNVNGAIKCQQISGGDGYATMGDGTQTYMFSFGPLSGLADIRNGLPGTEFASVFNVVGDAKNDPNFNGAVGLAPDPDSVPAGQLTGHVDPRPIMDIGVMNGNIPAPTMAIDEDDEFFLTLTNVGMIMRPDLFEQHTVHFHGYPNASAFFDGVPDASVAINIGASFTYYYLAPDAGTYFWHCHITPPEHLQMGMVGQIYVRPRQNRVTTGTLYASLQQQQLDPRTACGSDILCSTPLPPQNSVMHVKNKSGTPTLYAYNDGDGSTAYDVEYPVQIHGFDPNFHFIGMTFNPEPFVDMKDKHFMLNGRSYPDTVTPGPMQTPVADGSKHYSQPLPALINIPAGGRALLRISDLDVTEFQTLASLGIPMHVIGMNARLLRDLAGNDMTYNTNSVTLGGGESIDVILDASDTTKYAPGSVYYLYTPNLDHLSNDAENFGGLMTEVHICHSVDPTTKSCS</sequence>
<feature type="domain" description="Plastocyanin-like" evidence="6">
    <location>
        <begin position="162"/>
        <end position="268"/>
    </location>
</feature>
<protein>
    <recommendedName>
        <fullName evidence="6">Plastocyanin-like domain-containing protein</fullName>
    </recommendedName>
</protein>
<evidence type="ECO:0000256" key="2">
    <source>
        <dbReference type="ARBA" id="ARBA00022723"/>
    </source>
</evidence>
<evidence type="ECO:0000256" key="3">
    <source>
        <dbReference type="ARBA" id="ARBA00023002"/>
    </source>
</evidence>
<dbReference type="EMBL" id="JACHDE010000002">
    <property type="protein sequence ID" value="MBB5399844.1"/>
    <property type="molecule type" value="Genomic_DNA"/>
</dbReference>
<dbReference type="PANTHER" id="PTHR11709:SF394">
    <property type="entry name" value="FI03373P-RELATED"/>
    <property type="match status" value="1"/>
</dbReference>
<comment type="subcellular location">
    <subcellularLocation>
        <location evidence="1">Periplasm</location>
    </subcellularLocation>
</comment>
<keyword evidence="5" id="KW-0732">Signal</keyword>
<dbReference type="Gene3D" id="2.60.40.420">
    <property type="entry name" value="Cupredoxins - blue copper proteins"/>
    <property type="match status" value="1"/>
</dbReference>
<keyword evidence="3" id="KW-0560">Oxidoreductase</keyword>
<evidence type="ECO:0000256" key="5">
    <source>
        <dbReference type="SAM" id="SignalP"/>
    </source>
</evidence>
<evidence type="ECO:0000256" key="1">
    <source>
        <dbReference type="ARBA" id="ARBA00004418"/>
    </source>
</evidence>
<dbReference type="PANTHER" id="PTHR11709">
    <property type="entry name" value="MULTI-COPPER OXIDASE"/>
    <property type="match status" value="1"/>
</dbReference>
<accession>A0A7W8L3Z1</accession>